<comment type="caution">
    <text evidence="6">The sequence shown here is derived from an EMBL/GenBank/DDBJ whole genome shotgun (WGS) entry which is preliminary data.</text>
</comment>
<keyword evidence="4" id="KW-0560">Oxidoreductase</keyword>
<dbReference type="AlphaFoldDB" id="A0A9W4JAJ4"/>
<evidence type="ECO:0000256" key="1">
    <source>
        <dbReference type="ARBA" id="ARBA00008366"/>
    </source>
</evidence>
<dbReference type="GO" id="GO:0016491">
    <property type="term" value="F:oxidoreductase activity"/>
    <property type="evidence" value="ECO:0007669"/>
    <property type="project" value="UniProtKB-KW"/>
</dbReference>
<evidence type="ECO:0000256" key="3">
    <source>
        <dbReference type="ARBA" id="ARBA00022643"/>
    </source>
</evidence>
<evidence type="ECO:0000259" key="5">
    <source>
        <dbReference type="Pfam" id="PF00881"/>
    </source>
</evidence>
<dbReference type="InterPro" id="IPR029479">
    <property type="entry name" value="Nitroreductase"/>
</dbReference>
<reference evidence="6" key="1">
    <citation type="submission" date="2021-07" db="EMBL/GenBank/DDBJ databases">
        <authorList>
            <person name="Branca A.L. A."/>
        </authorList>
    </citation>
    <scope>NUCLEOTIDE SEQUENCE</scope>
</reference>
<evidence type="ECO:0000313" key="6">
    <source>
        <dbReference type="EMBL" id="CAG8387732.1"/>
    </source>
</evidence>
<dbReference type="Proteomes" id="UP001152592">
    <property type="component" value="Unassembled WGS sequence"/>
</dbReference>
<dbReference type="SUPFAM" id="SSF55469">
    <property type="entry name" value="FMN-dependent nitroreductase-like"/>
    <property type="match status" value="1"/>
</dbReference>
<organism evidence="6 7">
    <name type="scientific">Penicillium salamii</name>
    <dbReference type="NCBI Taxonomy" id="1612424"/>
    <lineage>
        <taxon>Eukaryota</taxon>
        <taxon>Fungi</taxon>
        <taxon>Dikarya</taxon>
        <taxon>Ascomycota</taxon>
        <taxon>Pezizomycotina</taxon>
        <taxon>Eurotiomycetes</taxon>
        <taxon>Eurotiomycetidae</taxon>
        <taxon>Eurotiales</taxon>
        <taxon>Aspergillaceae</taxon>
        <taxon>Penicillium</taxon>
    </lineage>
</organism>
<dbReference type="Gene3D" id="3.40.109.10">
    <property type="entry name" value="NADH Oxidase"/>
    <property type="match status" value="1"/>
</dbReference>
<sequence>MSEAPKKTLSSLVEARYRDGQSSQRPLPDHLPQTLETILSHRSFRSFLPTALPTGTLEALVAAAQSGSTSSMMQTWDVIAIQDPSHKSAVAKLAGDQEFIRQAPLFLVFCPNLNRLANISQKYNQPAEALSNMDLFLMACIDASIAGQSAAIAAESLGLGICYVGAIRNNAQEMCELLKLPSNTFGLFGMAVGFGAESVYSELKPRLPMAEVCHSETWSEENQEAHVESYDKSLGSFFFEQMRLDRKCWSAFIAGNVASNQQDGRQNFKKVLENQGFKLQ</sequence>
<comment type="similarity">
    <text evidence="1">Belongs to the flavin oxidoreductase frp family.</text>
</comment>
<dbReference type="InterPro" id="IPR016446">
    <property type="entry name" value="Flavin_OxRdtase_Frp"/>
</dbReference>
<evidence type="ECO:0000313" key="7">
    <source>
        <dbReference type="Proteomes" id="UP001152592"/>
    </source>
</evidence>
<evidence type="ECO:0000256" key="2">
    <source>
        <dbReference type="ARBA" id="ARBA00022630"/>
    </source>
</evidence>
<dbReference type="OrthoDB" id="10250478at2759"/>
<evidence type="ECO:0000256" key="4">
    <source>
        <dbReference type="ARBA" id="ARBA00023002"/>
    </source>
</evidence>
<accession>A0A9W4JAJ4</accession>
<dbReference type="CDD" id="cd02146">
    <property type="entry name" value="NfsA-like"/>
    <property type="match status" value="1"/>
</dbReference>
<dbReference type="Pfam" id="PF00881">
    <property type="entry name" value="Nitroreductase"/>
    <property type="match status" value="1"/>
</dbReference>
<name>A0A9W4JAJ4_9EURO</name>
<dbReference type="PANTHER" id="PTHR43425">
    <property type="entry name" value="OXYGEN-INSENSITIVE NADPH NITROREDUCTASE"/>
    <property type="match status" value="1"/>
</dbReference>
<dbReference type="EMBL" id="CAJVPD010000241">
    <property type="protein sequence ID" value="CAG8387732.1"/>
    <property type="molecule type" value="Genomic_DNA"/>
</dbReference>
<dbReference type="InterPro" id="IPR000415">
    <property type="entry name" value="Nitroreductase-like"/>
</dbReference>
<feature type="domain" description="Nitroreductase" evidence="5">
    <location>
        <begin position="38"/>
        <end position="193"/>
    </location>
</feature>
<protein>
    <recommendedName>
        <fullName evidence="5">Nitroreductase domain-containing protein</fullName>
    </recommendedName>
</protein>
<dbReference type="PANTHER" id="PTHR43425:SF2">
    <property type="entry name" value="OXYGEN-INSENSITIVE NADPH NITROREDUCTASE"/>
    <property type="match status" value="1"/>
</dbReference>
<proteinExistence type="inferred from homology"/>
<keyword evidence="2" id="KW-0285">Flavoprotein</keyword>
<gene>
    <name evidence="6" type="ORF">PSALAMII_LOCUS6392</name>
</gene>
<dbReference type="PIRSF" id="PIRSF005426">
    <property type="entry name" value="Frp"/>
    <property type="match status" value="1"/>
</dbReference>
<keyword evidence="3" id="KW-0288">FMN</keyword>